<keyword evidence="3" id="KW-1185">Reference proteome</keyword>
<feature type="region of interest" description="Disordered" evidence="1">
    <location>
        <begin position="1172"/>
        <end position="1250"/>
    </location>
</feature>
<dbReference type="Proteomes" id="UP001281003">
    <property type="component" value="Unassembled WGS sequence"/>
</dbReference>
<feature type="compositionally biased region" description="Polar residues" evidence="1">
    <location>
        <begin position="233"/>
        <end position="243"/>
    </location>
</feature>
<reference evidence="2" key="2">
    <citation type="submission" date="2023-07" db="EMBL/GenBank/DDBJ databases">
        <authorList>
            <consortium name="Lawrence Berkeley National Laboratory"/>
            <person name="Haridas S."/>
            <person name="Hensen N."/>
            <person name="Bonometti L."/>
            <person name="Westerberg I."/>
            <person name="Brannstrom I.O."/>
            <person name="Guillou S."/>
            <person name="Cros-Aarteil S."/>
            <person name="Calhoun S."/>
            <person name="Kuo A."/>
            <person name="Mondo S."/>
            <person name="Pangilinan J."/>
            <person name="Riley R."/>
            <person name="LaButti K."/>
            <person name="Andreopoulos B."/>
            <person name="Lipzen A."/>
            <person name="Chen C."/>
            <person name="Yanf M."/>
            <person name="Daum C."/>
            <person name="Ng V."/>
            <person name="Clum A."/>
            <person name="Steindorff A."/>
            <person name="Ohm R."/>
            <person name="Martin F."/>
            <person name="Silar P."/>
            <person name="Natvig D."/>
            <person name="Lalanne C."/>
            <person name="Gautier V."/>
            <person name="Ament-velasquez S.L."/>
            <person name="Kruys A."/>
            <person name="Hutchinson M.I."/>
            <person name="Powell A.J."/>
            <person name="Barry K."/>
            <person name="Miller A.N."/>
            <person name="Grigoriev I.V."/>
            <person name="Debuchy R."/>
            <person name="Gladieux P."/>
            <person name="Thoren M.H."/>
            <person name="Johannesson H."/>
        </authorList>
    </citation>
    <scope>NUCLEOTIDE SEQUENCE</scope>
    <source>
        <strain evidence="2">FGSC 1904</strain>
    </source>
</reference>
<accession>A0AAE0PNI0</accession>
<feature type="region of interest" description="Disordered" evidence="1">
    <location>
        <begin position="1029"/>
        <end position="1159"/>
    </location>
</feature>
<feature type="compositionally biased region" description="Basic and acidic residues" evidence="1">
    <location>
        <begin position="1172"/>
        <end position="1186"/>
    </location>
</feature>
<feature type="compositionally biased region" description="Basic and acidic residues" evidence="1">
    <location>
        <begin position="638"/>
        <end position="648"/>
    </location>
</feature>
<organism evidence="2 3">
    <name type="scientific">Sordaria brevicollis</name>
    <dbReference type="NCBI Taxonomy" id="83679"/>
    <lineage>
        <taxon>Eukaryota</taxon>
        <taxon>Fungi</taxon>
        <taxon>Dikarya</taxon>
        <taxon>Ascomycota</taxon>
        <taxon>Pezizomycotina</taxon>
        <taxon>Sordariomycetes</taxon>
        <taxon>Sordariomycetidae</taxon>
        <taxon>Sordariales</taxon>
        <taxon>Sordariaceae</taxon>
        <taxon>Sordaria</taxon>
    </lineage>
</organism>
<name>A0AAE0PNI0_SORBR</name>
<feature type="compositionally biased region" description="Low complexity" evidence="1">
    <location>
        <begin position="1069"/>
        <end position="1082"/>
    </location>
</feature>
<feature type="compositionally biased region" description="Polar residues" evidence="1">
    <location>
        <begin position="596"/>
        <end position="609"/>
    </location>
</feature>
<feature type="region of interest" description="Disordered" evidence="1">
    <location>
        <begin position="765"/>
        <end position="1017"/>
    </location>
</feature>
<feature type="compositionally biased region" description="Basic and acidic residues" evidence="1">
    <location>
        <begin position="661"/>
        <end position="674"/>
    </location>
</feature>
<protein>
    <submittedName>
        <fullName evidence="2">Uncharacterized protein</fullName>
    </submittedName>
</protein>
<gene>
    <name evidence="2" type="ORF">B0T20DRAFT_400112</name>
</gene>
<feature type="region of interest" description="Disordered" evidence="1">
    <location>
        <begin position="27"/>
        <end position="249"/>
    </location>
</feature>
<feature type="compositionally biased region" description="Low complexity" evidence="1">
    <location>
        <begin position="1215"/>
        <end position="1244"/>
    </location>
</feature>
<feature type="compositionally biased region" description="Low complexity" evidence="1">
    <location>
        <begin position="45"/>
        <end position="66"/>
    </location>
</feature>
<feature type="compositionally biased region" description="Low complexity" evidence="1">
    <location>
        <begin position="542"/>
        <end position="551"/>
    </location>
</feature>
<evidence type="ECO:0000256" key="1">
    <source>
        <dbReference type="SAM" id="MobiDB-lite"/>
    </source>
</evidence>
<feature type="compositionally biased region" description="Polar residues" evidence="1">
    <location>
        <begin position="1124"/>
        <end position="1141"/>
    </location>
</feature>
<feature type="compositionally biased region" description="Basic and acidic residues" evidence="1">
    <location>
        <begin position="694"/>
        <end position="718"/>
    </location>
</feature>
<feature type="compositionally biased region" description="Low complexity" evidence="1">
    <location>
        <begin position="162"/>
        <end position="182"/>
    </location>
</feature>
<feature type="region of interest" description="Disordered" evidence="1">
    <location>
        <begin position="628"/>
        <end position="718"/>
    </location>
</feature>
<feature type="compositionally biased region" description="Pro residues" evidence="1">
    <location>
        <begin position="123"/>
        <end position="151"/>
    </location>
</feature>
<feature type="region of interest" description="Disordered" evidence="1">
    <location>
        <begin position="407"/>
        <end position="502"/>
    </location>
</feature>
<feature type="compositionally biased region" description="Low complexity" evidence="1">
    <location>
        <begin position="1037"/>
        <end position="1062"/>
    </location>
</feature>
<feature type="compositionally biased region" description="Polar residues" evidence="1">
    <location>
        <begin position="105"/>
        <end position="120"/>
    </location>
</feature>
<comment type="caution">
    <text evidence="2">The sequence shown here is derived from an EMBL/GenBank/DDBJ whole genome shotgun (WGS) entry which is preliminary data.</text>
</comment>
<feature type="compositionally biased region" description="Low complexity" evidence="1">
    <location>
        <begin position="86"/>
        <end position="104"/>
    </location>
</feature>
<proteinExistence type="predicted"/>
<dbReference type="EMBL" id="JAUTDP010000001">
    <property type="protein sequence ID" value="KAK3403129.1"/>
    <property type="molecule type" value="Genomic_DNA"/>
</dbReference>
<sequence length="1250" mass="137297">MRGNVDAGPVVPNMVHSEADYVMIRNADGTESPQRIFRRHKTLPRPGTASSTGSRSSSPARSSRTTQLRRSRYRPAGPEPPPTPPAHSRTSSSAKSMKSIDQSSPTNSGSPLQSTDTVQHVQPRPPTTPPNQRTPPTPNLTPERIPPPAPEPPKRPARHELQVQTQAQSQSQSQPQFPAQSRPRPRLVANDRMPSKATTIDSRSESFKTAPEAPITPEDEDDEKSTVRPGLSSRGTSRSTIRQANRGAKLQPQTVGLGIDIGVNSSVGDGLTPAAEREVQLGRDTYNGGWNGQGTQGGNANSDEEVEEEWDENLERNVIVSKRRAAPRVNAAKNRNSVFMEPSTPSMTASPTTVATTRVLPLRAMNLEEQQRALPRSEPSTTGDTRRFSTTSNQSATSTIMGTIVVGDDTGSQRRNTLRHVRKPTLPLRDSVSDLAQSTTSFAPAPAPGPAPGPGPAPAPAPVLAPAPEVFQRRPPLEPKSGNAPRESYFSTTSISSRKARRDVWKTGSIPVVIVPERRTSLRSNGRPPSLRSMSSRRSRRSQSLSSVARSQASASNFTIDIYMDQPRRSRTISESDRSRAGDQRTADFPPYIPRRSSSLSAPTSCNVSRTGSLTAESLRAHDALYEQQKASQTVQRAAEKLQREKRPPPKPVNTSRHYRRTIDGNDLEPERRQSGTINIKFSPSIQSSNFDTSDPRTPRSFPADHNDDGGPRHSYEYNKRNSVQHTPFSQASVETGASHAEVSEARAIPIYPHQNKSVMIVNHSNKPSEASSSDRQRSPPAATPVIAATDAEGNPITPPQDLSRKDENFSPLRNPREPPKPPPAINFIPATPSGLTPTTEKDKQLSIDDDIPEPEEPKPESGFAMLRRKLSRRRTSETNGTRPGFLTRTFSLSKYKNYESDGGSSSRLKRPYLKRSFTADDAPVEPDKLHPEWRPAYQSDFSDSGSEDEHWDYPPIDNRPQRPGPLPKRSLSQRMKKAFAIMPLRNGSKYDASYTTDSGDVPDRDRRIIRRTPSGNLRVMKIRQSLESMAQSLARPSISSERPRPSISSPSETPRPSISTEAPPRPSISPDSSSTRPSMSSENPRFYPPRVRRNYGALFQRQRPPPPTTAPSATGPPLTPSSVSTFATGQSISPPISTGSAPVPPPMKRRGSLSEKIMPVLNEKVNIVRRLSEKRKEKKRDEMRKTISHPKIVRDGLGEVIKHDTGREIFAMNQGSMQQGQQQGQRQSPPAVSSPLRSSPPRLGRGTPI</sequence>
<reference evidence="2" key="1">
    <citation type="journal article" date="2023" name="Mol. Phylogenet. Evol.">
        <title>Genome-scale phylogeny and comparative genomics of the fungal order Sordariales.</title>
        <authorList>
            <person name="Hensen N."/>
            <person name="Bonometti L."/>
            <person name="Westerberg I."/>
            <person name="Brannstrom I.O."/>
            <person name="Guillou S."/>
            <person name="Cros-Aarteil S."/>
            <person name="Calhoun S."/>
            <person name="Haridas S."/>
            <person name="Kuo A."/>
            <person name="Mondo S."/>
            <person name="Pangilinan J."/>
            <person name="Riley R."/>
            <person name="LaButti K."/>
            <person name="Andreopoulos B."/>
            <person name="Lipzen A."/>
            <person name="Chen C."/>
            <person name="Yan M."/>
            <person name="Daum C."/>
            <person name="Ng V."/>
            <person name="Clum A."/>
            <person name="Steindorff A."/>
            <person name="Ohm R.A."/>
            <person name="Martin F."/>
            <person name="Silar P."/>
            <person name="Natvig D.O."/>
            <person name="Lalanne C."/>
            <person name="Gautier V."/>
            <person name="Ament-Velasquez S.L."/>
            <person name="Kruys A."/>
            <person name="Hutchinson M.I."/>
            <person name="Powell A.J."/>
            <person name="Barry K."/>
            <person name="Miller A.N."/>
            <person name="Grigoriev I.V."/>
            <person name="Debuchy R."/>
            <person name="Gladieux P."/>
            <person name="Hiltunen Thoren M."/>
            <person name="Johannesson H."/>
        </authorList>
    </citation>
    <scope>NUCLEOTIDE SEQUENCE</scope>
    <source>
        <strain evidence="2">FGSC 1904</strain>
    </source>
</reference>
<dbReference type="AlphaFoldDB" id="A0AAE0PNI0"/>
<feature type="compositionally biased region" description="Pro residues" evidence="1">
    <location>
        <begin position="445"/>
        <end position="465"/>
    </location>
</feature>
<feature type="compositionally biased region" description="Polar residues" evidence="1">
    <location>
        <begin position="378"/>
        <end position="395"/>
    </location>
</feature>
<feature type="region of interest" description="Disordered" evidence="1">
    <location>
        <begin position="517"/>
        <end position="551"/>
    </location>
</feature>
<feature type="compositionally biased region" description="Basic and acidic residues" evidence="1">
    <location>
        <begin position="803"/>
        <end position="820"/>
    </location>
</feature>
<feature type="region of interest" description="Disordered" evidence="1">
    <location>
        <begin position="370"/>
        <end position="395"/>
    </location>
</feature>
<evidence type="ECO:0000313" key="2">
    <source>
        <dbReference type="EMBL" id="KAK3403129.1"/>
    </source>
</evidence>
<feature type="compositionally biased region" description="Low complexity" evidence="1">
    <location>
        <begin position="1111"/>
        <end position="1123"/>
    </location>
</feature>
<feature type="compositionally biased region" description="Basic and acidic residues" evidence="1">
    <location>
        <begin position="152"/>
        <end position="161"/>
    </location>
</feature>
<feature type="compositionally biased region" description="Basic and acidic residues" evidence="1">
    <location>
        <begin position="1193"/>
        <end position="1208"/>
    </location>
</feature>
<feature type="region of interest" description="Disordered" evidence="1">
    <location>
        <begin position="284"/>
        <end position="307"/>
    </location>
</feature>
<evidence type="ECO:0000313" key="3">
    <source>
        <dbReference type="Proteomes" id="UP001281003"/>
    </source>
</evidence>
<feature type="compositionally biased region" description="Basic and acidic residues" evidence="1">
    <location>
        <begin position="566"/>
        <end position="586"/>
    </location>
</feature>
<feature type="region of interest" description="Disordered" evidence="1">
    <location>
        <begin position="563"/>
        <end position="609"/>
    </location>
</feature>
<feature type="compositionally biased region" description="Polar residues" evidence="1">
    <location>
        <begin position="675"/>
        <end position="693"/>
    </location>
</feature>